<sequence>MATLDEIESPILRRFFQYYLKKRGNRLFPARSDIDPLDFPYALGDITLVNVHHNPLNFSFRLDGSHHVERFGFDLTGRSLDEFPYPDMRQSIFDSYKDVIDHREPRRYFRDLESAGRWFRYETLLLPLSSDGTTIDMIVSVISFHDLQIPIEPA</sequence>
<proteinExistence type="predicted"/>
<comment type="caution">
    <text evidence="1">The sequence shown here is derived from an EMBL/GenBank/DDBJ whole genome shotgun (WGS) entry which is preliminary data.</text>
</comment>
<dbReference type="Proteomes" id="UP001230156">
    <property type="component" value="Unassembled WGS sequence"/>
</dbReference>
<dbReference type="Pfam" id="PF07310">
    <property type="entry name" value="PAS_5"/>
    <property type="match status" value="1"/>
</dbReference>
<reference evidence="2" key="1">
    <citation type="submission" date="2023-08" db="EMBL/GenBank/DDBJ databases">
        <title>Rhodospirillaceae gen. nov., a novel taxon isolated from the Yangtze River Yuezi River estuary sludge.</title>
        <authorList>
            <person name="Ruan L."/>
        </authorList>
    </citation>
    <scope>NUCLEOTIDE SEQUENCE [LARGE SCALE GENOMIC DNA]</scope>
    <source>
        <strain evidence="2">R-7</strain>
    </source>
</reference>
<protein>
    <submittedName>
        <fullName evidence="1">PAS domain-containing protein</fullName>
    </submittedName>
</protein>
<dbReference type="RefSeq" id="WP_379955038.1">
    <property type="nucleotide sequence ID" value="NZ_JAUYVI010000002.1"/>
</dbReference>
<gene>
    <name evidence="1" type="ORF">Q8A70_08110</name>
</gene>
<keyword evidence="2" id="KW-1185">Reference proteome</keyword>
<organism evidence="1 2">
    <name type="scientific">Dongia sedimenti</name>
    <dbReference type="NCBI Taxonomy" id="3064282"/>
    <lineage>
        <taxon>Bacteria</taxon>
        <taxon>Pseudomonadati</taxon>
        <taxon>Pseudomonadota</taxon>
        <taxon>Alphaproteobacteria</taxon>
        <taxon>Rhodospirillales</taxon>
        <taxon>Dongiaceae</taxon>
        <taxon>Dongia</taxon>
    </lineage>
</organism>
<dbReference type="InterPro" id="IPR009922">
    <property type="entry name" value="DUF1457"/>
</dbReference>
<dbReference type="EMBL" id="JAUYVI010000002">
    <property type="protein sequence ID" value="MDQ7247628.1"/>
    <property type="molecule type" value="Genomic_DNA"/>
</dbReference>
<evidence type="ECO:0000313" key="1">
    <source>
        <dbReference type="EMBL" id="MDQ7247628.1"/>
    </source>
</evidence>
<name>A0ABU0YLM9_9PROT</name>
<accession>A0ABU0YLM9</accession>
<evidence type="ECO:0000313" key="2">
    <source>
        <dbReference type="Proteomes" id="UP001230156"/>
    </source>
</evidence>